<evidence type="ECO:0000313" key="1">
    <source>
        <dbReference type="EMBL" id="TJY40798.1"/>
    </source>
</evidence>
<dbReference type="EMBL" id="SUPK01000008">
    <property type="protein sequence ID" value="TJY40798.1"/>
    <property type="molecule type" value="Genomic_DNA"/>
</dbReference>
<protein>
    <submittedName>
        <fullName evidence="1">Uncharacterized protein</fullName>
    </submittedName>
</protein>
<dbReference type="RefSeq" id="WP_136778988.1">
    <property type="nucleotide sequence ID" value="NZ_SUPK01000008.1"/>
</dbReference>
<gene>
    <name evidence="1" type="ORF">E5161_16805</name>
</gene>
<dbReference type="Proteomes" id="UP000309673">
    <property type="component" value="Unassembled WGS sequence"/>
</dbReference>
<reference evidence="1 2" key="1">
    <citation type="submission" date="2019-04" db="EMBL/GenBank/DDBJ databases">
        <title>Cohnella sp. nov., isolated from soil.</title>
        <authorList>
            <person name="Kim W."/>
        </authorList>
    </citation>
    <scope>NUCLEOTIDE SEQUENCE [LARGE SCALE GENOMIC DNA]</scope>
    <source>
        <strain evidence="1 2">CAU 1483</strain>
    </source>
</reference>
<accession>A0A4U0F8M3</accession>
<sequence>MPIYKRRIILAVILALLVLVLGFVFLSFVSKVINPNYVVIRNIHVSAKETVIAGNFAESAAKYTGYTVSKKDKKLYIKIKASSFAFGNKSDTFNITIDRTKYGEVNEVYLSNGSIQRKIWPS</sequence>
<keyword evidence="2" id="KW-1185">Reference proteome</keyword>
<dbReference type="AlphaFoldDB" id="A0A4U0F8M3"/>
<organism evidence="1 2">
    <name type="scientific">Cohnella pontilimi</name>
    <dbReference type="NCBI Taxonomy" id="2564100"/>
    <lineage>
        <taxon>Bacteria</taxon>
        <taxon>Bacillati</taxon>
        <taxon>Bacillota</taxon>
        <taxon>Bacilli</taxon>
        <taxon>Bacillales</taxon>
        <taxon>Paenibacillaceae</taxon>
        <taxon>Cohnella</taxon>
    </lineage>
</organism>
<evidence type="ECO:0000313" key="2">
    <source>
        <dbReference type="Proteomes" id="UP000309673"/>
    </source>
</evidence>
<name>A0A4U0F8M3_9BACL</name>
<proteinExistence type="predicted"/>
<comment type="caution">
    <text evidence="1">The sequence shown here is derived from an EMBL/GenBank/DDBJ whole genome shotgun (WGS) entry which is preliminary data.</text>
</comment>